<sequence>MTLARIWTVVSTNWLRESLNSQVNGKVSRKLRVLDTSFLFDPDVDTYKECYKQGHIPQSLHFNMYRCVNRTPERPVNLPDINCFTDYAQELGIWPDTHVITYDRFGPAPAYRTWWLFRTFGHKNISILDGGLRKWLEDGHEVTTEETAVERSNFEAKLDKNLLRSYEDVLENLKSRREQLVDARNPAGDSCTSSENYGGVIPGAKHIVFEQLFTENGTIKSDRELKELFDSAGVDLGQPITASCLRGLTACGVAAAAHILGKEHVPVYAGSWWEYSRRAPDDLKALAKKAS</sequence>
<dbReference type="OrthoDB" id="270167at2759"/>
<evidence type="ECO:0000313" key="6">
    <source>
        <dbReference type="Proteomes" id="UP000828390"/>
    </source>
</evidence>
<dbReference type="PANTHER" id="PTHR11364:SF27">
    <property type="entry name" value="SULFURTRANSFERASE"/>
    <property type="match status" value="1"/>
</dbReference>
<dbReference type="GO" id="GO:0005739">
    <property type="term" value="C:mitochondrion"/>
    <property type="evidence" value="ECO:0007669"/>
    <property type="project" value="TreeGrafter"/>
</dbReference>
<keyword evidence="1 3" id="KW-0808">Transferase</keyword>
<dbReference type="Gene3D" id="3.40.250.10">
    <property type="entry name" value="Rhodanese-like domain"/>
    <property type="match status" value="2"/>
</dbReference>
<reference evidence="5" key="1">
    <citation type="journal article" date="2019" name="bioRxiv">
        <title>The Genome of the Zebra Mussel, Dreissena polymorpha: A Resource for Invasive Species Research.</title>
        <authorList>
            <person name="McCartney M.A."/>
            <person name="Auch B."/>
            <person name="Kono T."/>
            <person name="Mallez S."/>
            <person name="Zhang Y."/>
            <person name="Obille A."/>
            <person name="Becker A."/>
            <person name="Abrahante J.E."/>
            <person name="Garbe J."/>
            <person name="Badalamenti J.P."/>
            <person name="Herman A."/>
            <person name="Mangelson H."/>
            <person name="Liachko I."/>
            <person name="Sullivan S."/>
            <person name="Sone E.D."/>
            <person name="Koren S."/>
            <person name="Silverstein K.A.T."/>
            <person name="Beckman K.B."/>
            <person name="Gohl D.M."/>
        </authorList>
    </citation>
    <scope>NUCLEOTIDE SEQUENCE</scope>
    <source>
        <strain evidence="5">Duluth1</strain>
        <tissue evidence="5">Whole animal</tissue>
    </source>
</reference>
<reference evidence="5" key="2">
    <citation type="submission" date="2020-11" db="EMBL/GenBank/DDBJ databases">
        <authorList>
            <person name="McCartney M.A."/>
            <person name="Auch B."/>
            <person name="Kono T."/>
            <person name="Mallez S."/>
            <person name="Becker A."/>
            <person name="Gohl D.M."/>
            <person name="Silverstein K.A.T."/>
            <person name="Koren S."/>
            <person name="Bechman K.B."/>
            <person name="Herman A."/>
            <person name="Abrahante J.E."/>
            <person name="Garbe J."/>
        </authorList>
    </citation>
    <scope>NUCLEOTIDE SEQUENCE</scope>
    <source>
        <strain evidence="5">Duluth1</strain>
        <tissue evidence="5">Whole animal</tissue>
    </source>
</reference>
<evidence type="ECO:0000256" key="1">
    <source>
        <dbReference type="ARBA" id="ARBA00022679"/>
    </source>
</evidence>
<feature type="domain" description="Rhodanese" evidence="4">
    <location>
        <begin position="27"/>
        <end position="144"/>
    </location>
</feature>
<dbReference type="CDD" id="cd01448">
    <property type="entry name" value="TST_Repeat_1"/>
    <property type="match status" value="1"/>
</dbReference>
<dbReference type="InterPro" id="IPR045078">
    <property type="entry name" value="TST/MPST-like"/>
</dbReference>
<dbReference type="InterPro" id="IPR036873">
    <property type="entry name" value="Rhodanese-like_dom_sf"/>
</dbReference>
<keyword evidence="2" id="KW-0677">Repeat</keyword>
<keyword evidence="6" id="KW-1185">Reference proteome</keyword>
<dbReference type="SMART" id="SM00450">
    <property type="entry name" value="RHOD"/>
    <property type="match status" value="2"/>
</dbReference>
<dbReference type="EMBL" id="JAIWYP010000003">
    <property type="protein sequence ID" value="KAH3852513.1"/>
    <property type="molecule type" value="Genomic_DNA"/>
</dbReference>
<organism evidence="5 6">
    <name type="scientific">Dreissena polymorpha</name>
    <name type="common">Zebra mussel</name>
    <name type="synonym">Mytilus polymorpha</name>
    <dbReference type="NCBI Taxonomy" id="45954"/>
    <lineage>
        <taxon>Eukaryota</taxon>
        <taxon>Metazoa</taxon>
        <taxon>Spiralia</taxon>
        <taxon>Lophotrochozoa</taxon>
        <taxon>Mollusca</taxon>
        <taxon>Bivalvia</taxon>
        <taxon>Autobranchia</taxon>
        <taxon>Heteroconchia</taxon>
        <taxon>Euheterodonta</taxon>
        <taxon>Imparidentia</taxon>
        <taxon>Neoheterodontei</taxon>
        <taxon>Myida</taxon>
        <taxon>Dreissenoidea</taxon>
        <taxon>Dreissenidae</taxon>
        <taxon>Dreissena</taxon>
    </lineage>
</organism>
<dbReference type="PANTHER" id="PTHR11364">
    <property type="entry name" value="THIOSULFATE SULFERTANSFERASE"/>
    <property type="match status" value="1"/>
</dbReference>
<dbReference type="PROSITE" id="PS00683">
    <property type="entry name" value="RHODANESE_2"/>
    <property type="match status" value="1"/>
</dbReference>
<dbReference type="InterPro" id="IPR001307">
    <property type="entry name" value="Thiosulphate_STrfase_CS"/>
</dbReference>
<dbReference type="PROSITE" id="PS50206">
    <property type="entry name" value="RHODANESE_3"/>
    <property type="match status" value="2"/>
</dbReference>
<protein>
    <recommendedName>
        <fullName evidence="3">Sulfurtransferase</fullName>
    </recommendedName>
</protein>
<accession>A0A9D4L763</accession>
<evidence type="ECO:0000313" key="5">
    <source>
        <dbReference type="EMBL" id="KAH3852513.1"/>
    </source>
</evidence>
<dbReference type="SUPFAM" id="SSF52821">
    <property type="entry name" value="Rhodanese/Cell cycle control phosphatase"/>
    <property type="match status" value="2"/>
</dbReference>
<dbReference type="CDD" id="cd01449">
    <property type="entry name" value="TST_Repeat_2"/>
    <property type="match status" value="1"/>
</dbReference>
<evidence type="ECO:0000259" key="4">
    <source>
        <dbReference type="PROSITE" id="PS50206"/>
    </source>
</evidence>
<dbReference type="GO" id="GO:0004792">
    <property type="term" value="F:thiosulfate-cyanide sulfurtransferase activity"/>
    <property type="evidence" value="ECO:0007669"/>
    <property type="project" value="InterPro"/>
</dbReference>
<evidence type="ECO:0000256" key="2">
    <source>
        <dbReference type="ARBA" id="ARBA00022737"/>
    </source>
</evidence>
<dbReference type="Proteomes" id="UP000828390">
    <property type="component" value="Unassembled WGS sequence"/>
</dbReference>
<feature type="domain" description="Rhodanese" evidence="4">
    <location>
        <begin position="174"/>
        <end position="284"/>
    </location>
</feature>
<name>A0A9D4L763_DREPO</name>
<dbReference type="Pfam" id="PF00581">
    <property type="entry name" value="Rhodanese"/>
    <property type="match status" value="2"/>
</dbReference>
<gene>
    <name evidence="5" type="ORF">DPMN_095023</name>
</gene>
<dbReference type="AlphaFoldDB" id="A0A9D4L763"/>
<dbReference type="InterPro" id="IPR001763">
    <property type="entry name" value="Rhodanese-like_dom"/>
</dbReference>
<proteinExistence type="predicted"/>
<evidence type="ECO:0000256" key="3">
    <source>
        <dbReference type="RuleBase" id="RU000507"/>
    </source>
</evidence>
<comment type="caution">
    <text evidence="5">The sequence shown here is derived from an EMBL/GenBank/DDBJ whole genome shotgun (WGS) entry which is preliminary data.</text>
</comment>